<keyword evidence="3" id="KW-1185">Reference proteome</keyword>
<dbReference type="EMBL" id="KB742677">
    <property type="protein sequence ID" value="EOB05638.1"/>
    <property type="molecule type" value="Genomic_DNA"/>
</dbReference>
<evidence type="ECO:0000256" key="1">
    <source>
        <dbReference type="SAM" id="MobiDB-lite"/>
    </source>
</evidence>
<name>R0LYU8_ANAPL</name>
<gene>
    <name evidence="2" type="ORF">Anapl_02052</name>
</gene>
<dbReference type="Proteomes" id="UP000296049">
    <property type="component" value="Unassembled WGS sequence"/>
</dbReference>
<protein>
    <submittedName>
        <fullName evidence="2">Uncharacterized protein</fullName>
    </submittedName>
</protein>
<evidence type="ECO:0000313" key="3">
    <source>
        <dbReference type="Proteomes" id="UP000296049"/>
    </source>
</evidence>
<feature type="compositionally biased region" description="Basic and acidic residues" evidence="1">
    <location>
        <begin position="577"/>
        <end position="591"/>
    </location>
</feature>
<feature type="region of interest" description="Disordered" evidence="1">
    <location>
        <begin position="295"/>
        <end position="344"/>
    </location>
</feature>
<reference evidence="3" key="1">
    <citation type="journal article" date="2013" name="Nat. Genet.">
        <title>The duck genome and transcriptome provide insight into an avian influenza virus reservoir species.</title>
        <authorList>
            <person name="Huang Y."/>
            <person name="Li Y."/>
            <person name="Burt D.W."/>
            <person name="Chen H."/>
            <person name="Zhang Y."/>
            <person name="Qian W."/>
            <person name="Kim H."/>
            <person name="Gan S."/>
            <person name="Zhao Y."/>
            <person name="Li J."/>
            <person name="Yi K."/>
            <person name="Feng H."/>
            <person name="Zhu P."/>
            <person name="Li B."/>
            <person name="Liu Q."/>
            <person name="Fairley S."/>
            <person name="Magor K.E."/>
            <person name="Du Z."/>
            <person name="Hu X."/>
            <person name="Goodman L."/>
            <person name="Tafer H."/>
            <person name="Vignal A."/>
            <person name="Lee T."/>
            <person name="Kim K.W."/>
            <person name="Sheng Z."/>
            <person name="An Y."/>
            <person name="Searle S."/>
            <person name="Herrero J."/>
            <person name="Groenen M.A."/>
            <person name="Crooijmans R.P."/>
            <person name="Faraut T."/>
            <person name="Cai Q."/>
            <person name="Webster R.G."/>
            <person name="Aldridge J.R."/>
            <person name="Warren W.C."/>
            <person name="Bartschat S."/>
            <person name="Kehr S."/>
            <person name="Marz M."/>
            <person name="Stadler P.F."/>
            <person name="Smith J."/>
            <person name="Kraus R.H."/>
            <person name="Zhao Y."/>
            <person name="Ren L."/>
            <person name="Fei J."/>
            <person name="Morisson M."/>
            <person name="Kaiser P."/>
            <person name="Griffin D.K."/>
            <person name="Rao M."/>
            <person name="Pitel F."/>
            <person name="Wang J."/>
            <person name="Li N."/>
        </authorList>
    </citation>
    <scope>NUCLEOTIDE SEQUENCE [LARGE SCALE GENOMIC DNA]</scope>
</reference>
<feature type="region of interest" description="Disordered" evidence="1">
    <location>
        <begin position="563"/>
        <end position="631"/>
    </location>
</feature>
<dbReference type="AlphaFoldDB" id="R0LYU8"/>
<feature type="compositionally biased region" description="Basic and acidic residues" evidence="1">
    <location>
        <begin position="320"/>
        <end position="332"/>
    </location>
</feature>
<feature type="compositionally biased region" description="Polar residues" evidence="1">
    <location>
        <begin position="615"/>
        <end position="624"/>
    </location>
</feature>
<sequence>MRAAALIAAVDVAEPWMVWYTPVRQFPAFVISLDSVLAPSGALKPGLEVSPGAREEPDEFHLAQRTVRWSERPEKPRSDGRLSQSPRACLARCICQVSPGVEARQEISSCSITGGSLQPPAPLSPSSSPCSFCRADEALGCAGRAQLCREMLISAIGRCFDLGAEQESPSPLSPHGIKHGCLLELTAETQAVVGRFCKSSIYRWWGTDQLVLQAAIAVTDTRADPAEGKGPSTVLRGGSCSGGPAGGRVPVVGLVPPSTHIGAVPRGVLQCHGTGGPVLLGDVLGVHGCHPRALAGGEGRAVGSQPQPQPRGQRPQPQWLKHEGTGAPEKCHQSAQRPRQSRAVSHLNISKLEIATSSAKRLTHTEEFFHTQKPLTWQPERVRRTLHPRCSCGRFIRAGGLPKTRTHTGPPGLIPGSLGAAAGGAQQLTGPAAAPVPMLQLNPGCSHREPPGLAPHPAPQTLGPRMQAMSSGRARNLPGGPDGTVPCGTQTQRVKHITKTHKSRGSPSTCSRQSPAKTCITVGARGRVPRHQPGADRCPLPPVWVPPVPIPQGSPLLLGVLPNSAPCSPSQPPHKHPGAEVLHKPEEDKGKTSASTGELTASPRKAIPGGAALQKGTQQRTSRCSRPRGAEPCRAQTHLRVLQLQRSLFQLDIPQILIRLTKSRLCSSYISTNTAVATCIDHEGIWGPVPAG</sequence>
<evidence type="ECO:0000313" key="2">
    <source>
        <dbReference type="EMBL" id="EOB05638.1"/>
    </source>
</evidence>
<accession>R0LYU8</accession>
<organism evidence="2 3">
    <name type="scientific">Anas platyrhynchos</name>
    <name type="common">Mallard</name>
    <name type="synonym">Anas boschas</name>
    <dbReference type="NCBI Taxonomy" id="8839"/>
    <lineage>
        <taxon>Eukaryota</taxon>
        <taxon>Metazoa</taxon>
        <taxon>Chordata</taxon>
        <taxon>Craniata</taxon>
        <taxon>Vertebrata</taxon>
        <taxon>Euteleostomi</taxon>
        <taxon>Archelosauria</taxon>
        <taxon>Archosauria</taxon>
        <taxon>Dinosauria</taxon>
        <taxon>Saurischia</taxon>
        <taxon>Theropoda</taxon>
        <taxon>Coelurosauria</taxon>
        <taxon>Aves</taxon>
        <taxon>Neognathae</taxon>
        <taxon>Galloanserae</taxon>
        <taxon>Anseriformes</taxon>
        <taxon>Anatidae</taxon>
        <taxon>Anatinae</taxon>
        <taxon>Anas</taxon>
    </lineage>
</organism>
<proteinExistence type="predicted"/>